<evidence type="ECO:0000313" key="2">
    <source>
        <dbReference type="EMBL" id="MFC6903577.1"/>
    </source>
</evidence>
<sequence>MTGPPLTRRAALRAGAGIASAGSFALAGCLGGADEGTGELTIASSFEPDHVNVIAAERFAERIEEGTDGRLSIEIVAGGAYGSEDEISEIVNQGGVEAHAAGSVPYYLYAPEYWFFGCPLVIDDYEHLLELTEGEAFSEARELLAERGNQRPIGRQIYRGERHTTANRPIREPDDLAGLDLRLPEFDPWVAIWQAIGAQPTPIALDELYSALQVGTVDATEGDADQISSVQLNEVQTHLSMTAHQIANGNLYVNDGFFRGLDEAYRELFFEAGHEATVEATELAMEREQELLDELADSGMTIVDDVDREAFREAARPAIEELFETDWAGSWEGIRG</sequence>
<name>A0ABD5V1M4_9EURY</name>
<evidence type="ECO:0000313" key="3">
    <source>
        <dbReference type="Proteomes" id="UP001596312"/>
    </source>
</evidence>
<dbReference type="InterPro" id="IPR006311">
    <property type="entry name" value="TAT_signal"/>
</dbReference>
<reference evidence="2 3" key="1">
    <citation type="journal article" date="2019" name="Int. J. Syst. Evol. Microbiol.">
        <title>The Global Catalogue of Microorganisms (GCM) 10K type strain sequencing project: providing services to taxonomists for standard genome sequencing and annotation.</title>
        <authorList>
            <consortium name="The Broad Institute Genomics Platform"/>
            <consortium name="The Broad Institute Genome Sequencing Center for Infectious Disease"/>
            <person name="Wu L."/>
            <person name="Ma J."/>
        </authorList>
    </citation>
    <scope>NUCLEOTIDE SEQUENCE [LARGE SCALE GENOMIC DNA]</scope>
    <source>
        <strain evidence="2 3">CGMCC 1.3240</strain>
    </source>
</reference>
<accession>A0ABD5V1M4</accession>
<dbReference type="InterPro" id="IPR018389">
    <property type="entry name" value="DctP_fam"/>
</dbReference>
<dbReference type="InterPro" id="IPR038404">
    <property type="entry name" value="TRAP_DctP_sf"/>
</dbReference>
<evidence type="ECO:0000256" key="1">
    <source>
        <dbReference type="ARBA" id="ARBA00022729"/>
    </source>
</evidence>
<keyword evidence="1" id="KW-0732">Signal</keyword>
<dbReference type="PANTHER" id="PTHR33376:SF4">
    <property type="entry name" value="SIALIC ACID-BINDING PERIPLASMIC PROTEIN SIAP"/>
    <property type="match status" value="1"/>
</dbReference>
<dbReference type="AlphaFoldDB" id="A0ABD5V1M4"/>
<dbReference type="EMBL" id="JBHSXQ010000001">
    <property type="protein sequence ID" value="MFC6903577.1"/>
    <property type="molecule type" value="Genomic_DNA"/>
</dbReference>
<gene>
    <name evidence="2" type="ORF">ACFQGH_00005</name>
</gene>
<dbReference type="Proteomes" id="UP001596312">
    <property type="component" value="Unassembled WGS sequence"/>
</dbReference>
<dbReference type="RefSeq" id="WP_340602069.1">
    <property type="nucleotide sequence ID" value="NZ_JBBMXV010000001.1"/>
</dbReference>
<protein>
    <submittedName>
        <fullName evidence="2">TRAP transporter substrate-binding protein</fullName>
    </submittedName>
</protein>
<comment type="caution">
    <text evidence="2">The sequence shown here is derived from an EMBL/GenBank/DDBJ whole genome shotgun (WGS) entry which is preliminary data.</text>
</comment>
<dbReference type="Gene3D" id="3.40.190.170">
    <property type="entry name" value="Bacterial extracellular solute-binding protein, family 7"/>
    <property type="match status" value="1"/>
</dbReference>
<dbReference type="PANTHER" id="PTHR33376">
    <property type="match status" value="1"/>
</dbReference>
<organism evidence="2 3">
    <name type="scientific">Halalkalicoccus tibetensis</name>
    <dbReference type="NCBI Taxonomy" id="175632"/>
    <lineage>
        <taxon>Archaea</taxon>
        <taxon>Methanobacteriati</taxon>
        <taxon>Methanobacteriota</taxon>
        <taxon>Stenosarchaea group</taxon>
        <taxon>Halobacteria</taxon>
        <taxon>Halobacteriales</taxon>
        <taxon>Halococcaceae</taxon>
        <taxon>Halalkalicoccus</taxon>
    </lineage>
</organism>
<dbReference type="CDD" id="cd13603">
    <property type="entry name" value="PBP2_TRAP_Siap_TeaA_like"/>
    <property type="match status" value="1"/>
</dbReference>
<dbReference type="Pfam" id="PF03480">
    <property type="entry name" value="DctP"/>
    <property type="match status" value="1"/>
</dbReference>
<keyword evidence="3" id="KW-1185">Reference proteome</keyword>
<dbReference type="NCBIfam" id="NF037995">
    <property type="entry name" value="TRAP_S1"/>
    <property type="match status" value="1"/>
</dbReference>
<dbReference type="PROSITE" id="PS51318">
    <property type="entry name" value="TAT"/>
    <property type="match status" value="1"/>
</dbReference>
<proteinExistence type="predicted"/>